<feature type="transmembrane region" description="Helical" evidence="17">
    <location>
        <begin position="495"/>
        <end position="517"/>
    </location>
</feature>
<evidence type="ECO:0000256" key="8">
    <source>
        <dbReference type="ARBA" id="ARBA00022679"/>
    </source>
</evidence>
<keyword evidence="7" id="KW-0328">Glycosyltransferase</keyword>
<evidence type="ECO:0000256" key="2">
    <source>
        <dbReference type="ARBA" id="ARBA00001946"/>
    </source>
</evidence>
<accession>A0A1G9X5H7</accession>
<keyword evidence="12 17" id="KW-1133">Transmembrane helix</keyword>
<dbReference type="InterPro" id="IPR003674">
    <property type="entry name" value="Oligo_trans_STT3"/>
</dbReference>
<dbReference type="EMBL" id="FNHL01000004">
    <property type="protein sequence ID" value="SDM91781.1"/>
    <property type="molecule type" value="Genomic_DNA"/>
</dbReference>
<feature type="transmembrane region" description="Helical" evidence="17">
    <location>
        <begin position="224"/>
        <end position="241"/>
    </location>
</feature>
<feature type="transmembrane region" description="Helical" evidence="17">
    <location>
        <begin position="300"/>
        <end position="317"/>
    </location>
</feature>
<dbReference type="EC" id="2.4.99.21" evidence="6"/>
<dbReference type="OrthoDB" id="313284at2157"/>
<evidence type="ECO:0000256" key="5">
    <source>
        <dbReference type="ARBA" id="ARBA00010810"/>
    </source>
</evidence>
<evidence type="ECO:0000256" key="1">
    <source>
        <dbReference type="ARBA" id="ARBA00001936"/>
    </source>
</evidence>
<keyword evidence="9 17" id="KW-0812">Transmembrane</keyword>
<evidence type="ECO:0000256" key="4">
    <source>
        <dbReference type="ARBA" id="ARBA00004922"/>
    </source>
</evidence>
<dbReference type="PANTHER" id="PTHR13872">
    <property type="entry name" value="DOLICHYL-DIPHOSPHOOLIGOSACCHARIDE--PROTEIN GLYCOSYLTRANSFERASE SUBUNIT"/>
    <property type="match status" value="1"/>
</dbReference>
<dbReference type="Pfam" id="PF18079">
    <property type="entry name" value="AglB_L1"/>
    <property type="match status" value="1"/>
</dbReference>
<feature type="transmembrane region" description="Helical" evidence="17">
    <location>
        <begin position="253"/>
        <end position="270"/>
    </location>
</feature>
<comment type="pathway">
    <text evidence="4">Protein modification; protein glycosylation.</text>
</comment>
<evidence type="ECO:0000256" key="3">
    <source>
        <dbReference type="ARBA" id="ARBA00004651"/>
    </source>
</evidence>
<dbReference type="PANTHER" id="PTHR13872:SF1">
    <property type="entry name" value="DOLICHYL-DIPHOSPHOOLIGOSACCHARIDE--PROTEIN GLYCOSYLTRANSFERASE SUBUNIT STT3B"/>
    <property type="match status" value="1"/>
</dbReference>
<dbReference type="Gene3D" id="2.60.40.3390">
    <property type="match status" value="1"/>
</dbReference>
<comment type="similarity">
    <text evidence="5">Belongs to the STT3 family.</text>
</comment>
<keyword evidence="21" id="KW-1185">Reference proteome</keyword>
<evidence type="ECO:0000256" key="16">
    <source>
        <dbReference type="ARBA" id="ARBA00034066"/>
    </source>
</evidence>
<evidence type="ECO:0000256" key="13">
    <source>
        <dbReference type="ARBA" id="ARBA00023136"/>
    </source>
</evidence>
<keyword evidence="13 17" id="KW-0472">Membrane</keyword>
<feature type="transmembrane region" description="Helical" evidence="17">
    <location>
        <begin position="383"/>
        <end position="404"/>
    </location>
</feature>
<feature type="transmembrane region" description="Helical" evidence="17">
    <location>
        <begin position="326"/>
        <end position="343"/>
    </location>
</feature>
<dbReference type="InterPro" id="IPR048307">
    <property type="entry name" value="STT3_N"/>
</dbReference>
<dbReference type="UniPathway" id="UPA00378"/>
<keyword evidence="11" id="KW-0460">Magnesium</keyword>
<feature type="transmembrane region" description="Helical" evidence="17">
    <location>
        <begin position="105"/>
        <end position="123"/>
    </location>
</feature>
<name>A0A1G9X5H7_9EURY</name>
<dbReference type="GO" id="GO:0046872">
    <property type="term" value="F:metal ion binding"/>
    <property type="evidence" value="ECO:0007669"/>
    <property type="project" value="UniProtKB-KW"/>
</dbReference>
<dbReference type="STRING" id="660521.SAMN04487949_2841"/>
<feature type="transmembrane region" description="Helical" evidence="17">
    <location>
        <begin position="349"/>
        <end position="371"/>
    </location>
</feature>
<dbReference type="RefSeq" id="WP_089698474.1">
    <property type="nucleotide sequence ID" value="NZ_FNHL01000004.1"/>
</dbReference>
<gene>
    <name evidence="20" type="ORF">SAMN04487949_2841</name>
</gene>
<comment type="catalytic activity">
    <reaction evidence="16">
        <text>an archaeal dolichyl phosphooligosaccharide + [protein]-L-asparagine = an archaeal dolichyl phosphate + a glycoprotein with the oligosaccharide chain attached by N-beta-D-glycosyl linkage to a protein L-asparagine.</text>
        <dbReference type="EC" id="2.4.99.21"/>
    </reaction>
</comment>
<evidence type="ECO:0000313" key="20">
    <source>
        <dbReference type="EMBL" id="SDM91781.1"/>
    </source>
</evidence>
<feature type="domain" description="Oligosaccharyl transferase STT3 N-terminal" evidence="18">
    <location>
        <begin position="168"/>
        <end position="315"/>
    </location>
</feature>
<keyword evidence="14" id="KW-0464">Manganese</keyword>
<evidence type="ECO:0000256" key="10">
    <source>
        <dbReference type="ARBA" id="ARBA00022723"/>
    </source>
</evidence>
<dbReference type="Pfam" id="PF02516">
    <property type="entry name" value="STT3"/>
    <property type="match status" value="1"/>
</dbReference>
<dbReference type="GO" id="GO:0004576">
    <property type="term" value="F:oligosaccharyl transferase activity"/>
    <property type="evidence" value="ECO:0007669"/>
    <property type="project" value="InterPro"/>
</dbReference>
<evidence type="ECO:0000259" key="19">
    <source>
        <dbReference type="Pfam" id="PF18079"/>
    </source>
</evidence>
<evidence type="ECO:0000256" key="17">
    <source>
        <dbReference type="SAM" id="Phobius"/>
    </source>
</evidence>
<comment type="subcellular location">
    <subcellularLocation>
        <location evidence="3">Cell membrane</location>
        <topology evidence="3">Multi-pass membrane protein</topology>
    </subcellularLocation>
</comment>
<evidence type="ECO:0000256" key="6">
    <source>
        <dbReference type="ARBA" id="ARBA00012602"/>
    </source>
</evidence>
<evidence type="ECO:0000256" key="7">
    <source>
        <dbReference type="ARBA" id="ARBA00022676"/>
    </source>
</evidence>
<feature type="transmembrane region" description="Helical" evidence="17">
    <location>
        <begin position="199"/>
        <end position="217"/>
    </location>
</feature>
<proteinExistence type="inferred from homology"/>
<evidence type="ECO:0000259" key="18">
    <source>
        <dbReference type="Pfam" id="PF02516"/>
    </source>
</evidence>
<organism evidence="20 21">
    <name type="scientific">Halogranum gelatinilyticum</name>
    <dbReference type="NCBI Taxonomy" id="660521"/>
    <lineage>
        <taxon>Archaea</taxon>
        <taxon>Methanobacteriati</taxon>
        <taxon>Methanobacteriota</taxon>
        <taxon>Stenosarchaea group</taxon>
        <taxon>Halobacteria</taxon>
        <taxon>Halobacteriales</taxon>
        <taxon>Haloferacaceae</taxon>
    </lineage>
</organism>
<evidence type="ECO:0000256" key="15">
    <source>
        <dbReference type="ARBA" id="ARBA00030679"/>
    </source>
</evidence>
<dbReference type="AlphaFoldDB" id="A0A1G9X5H7"/>
<keyword evidence="8 20" id="KW-0808">Transferase</keyword>
<keyword evidence="10" id="KW-0479">Metal-binding</keyword>
<sequence>MTDVREATTSLLESHPSMESALRELLELDDDGPWTFQETSLDSGTFGEIVSSGIVEKHDSDYRIADRDAVRAVLNGESTSTGSPDADFGLGNRVKQAWAGVDRNALLLLCGALVLVAALRMVSFPAVFRDGDVVLLGNDPYHYRYWVEQAAAVAGTFDFAGLAELPRRVELGEPLLVATLWFVSSVFGGGTAVTDVVVAVYPVVAAVVVAVCVYRVATSVTDDRRVGLAAVLMLALIPAHAYRSGLGFADHHAFDYLWLALTAVALVELVSDSGRPWPYSALLGVGVAGQILAWDNGPLLVVPIALVVALHGAALVARGTSPLGRLLPIVAGLGLASVLTWGAHTTLGWHTTVVASVPLLLTLGALVVAVLGEAAHRFDVPLAALLGTEAVGAVALAVALPAVFPEFAQGVNRGIDTLFATRNIAETTSIVGEEMGSIFGPLLLFGFVFLLGLPYLGWATLRAARQRDSRWMTLSAYGWWFFALTLVQLRFSGEFSVFLAMFAGVGFLHVAAAVGLADPVELFSDDADSSGRPSHPSDDRDGELALPSRREALTSLSFVGFVGSLSLVQIPVKFSQLTISRDEYRAAVWMRDYAEERDWSYPENYVFSQWGKNRMYNWFVNGEADSYGYAQRRFTSFLEAENPEEWYNRLNGRAGFVVTDVDASDGTIATQLSNYGSETEEAEALSHYRLVHRNDSLLIFTLVAGARLVGESEQGAVTASTEVDVEGETFDYENTVQVASDGTFSVTVPYPGEYHIGDETYVVESEAVVEGSQIRQQR</sequence>
<protein>
    <recommendedName>
        <fullName evidence="6">dolichyl-phosphooligosaccharide-protein glycotransferase</fullName>
        <ecNumber evidence="6">2.4.99.21</ecNumber>
    </recommendedName>
    <alternativeName>
        <fullName evidence="15">Oligosaccharyl transferase</fullName>
    </alternativeName>
</protein>
<comment type="cofactor">
    <cofactor evidence="2">
        <name>Mg(2+)</name>
        <dbReference type="ChEBI" id="CHEBI:18420"/>
    </cofactor>
</comment>
<dbReference type="Proteomes" id="UP000199451">
    <property type="component" value="Unassembled WGS sequence"/>
</dbReference>
<evidence type="ECO:0000313" key="21">
    <source>
        <dbReference type="Proteomes" id="UP000199451"/>
    </source>
</evidence>
<evidence type="ECO:0000256" key="12">
    <source>
        <dbReference type="ARBA" id="ARBA00022989"/>
    </source>
</evidence>
<evidence type="ECO:0000256" key="9">
    <source>
        <dbReference type="ARBA" id="ARBA00022692"/>
    </source>
</evidence>
<dbReference type="GO" id="GO:0005886">
    <property type="term" value="C:plasma membrane"/>
    <property type="evidence" value="ECO:0007669"/>
    <property type="project" value="UniProtKB-SubCell"/>
</dbReference>
<comment type="cofactor">
    <cofactor evidence="1">
        <name>Mn(2+)</name>
        <dbReference type="ChEBI" id="CHEBI:29035"/>
    </cofactor>
</comment>
<feature type="transmembrane region" description="Helical" evidence="17">
    <location>
        <begin position="438"/>
        <end position="459"/>
    </location>
</feature>
<reference evidence="21" key="1">
    <citation type="submission" date="2016-10" db="EMBL/GenBank/DDBJ databases">
        <authorList>
            <person name="Varghese N."/>
            <person name="Submissions S."/>
        </authorList>
    </citation>
    <scope>NUCLEOTIDE SEQUENCE [LARGE SCALE GENOMIC DNA]</scope>
    <source>
        <strain evidence="21">CGMCC 1.10119</strain>
    </source>
</reference>
<dbReference type="InterPro" id="IPR041154">
    <property type="entry name" value="AglB_P1"/>
</dbReference>
<evidence type="ECO:0000256" key="14">
    <source>
        <dbReference type="ARBA" id="ARBA00023211"/>
    </source>
</evidence>
<feature type="domain" description="Archaeal glycosylation protein B peripheral" evidence="19">
    <location>
        <begin position="705"/>
        <end position="769"/>
    </location>
</feature>
<evidence type="ECO:0000256" key="11">
    <source>
        <dbReference type="ARBA" id="ARBA00022842"/>
    </source>
</evidence>
<feature type="transmembrane region" description="Helical" evidence="17">
    <location>
        <begin position="277"/>
        <end position="294"/>
    </location>
</feature>